<evidence type="ECO:0000313" key="2">
    <source>
        <dbReference type="Proteomes" id="UP001202328"/>
    </source>
</evidence>
<accession>A0AAD4X3K1</accession>
<keyword evidence="2" id="KW-1185">Reference proteome</keyword>
<proteinExistence type="predicted"/>
<dbReference type="AlphaFoldDB" id="A0AAD4X3K1"/>
<protein>
    <submittedName>
        <fullName evidence="1">Uncharacterized protein</fullName>
    </submittedName>
</protein>
<organism evidence="1 2">
    <name type="scientific">Papaver atlanticum</name>
    <dbReference type="NCBI Taxonomy" id="357466"/>
    <lineage>
        <taxon>Eukaryota</taxon>
        <taxon>Viridiplantae</taxon>
        <taxon>Streptophyta</taxon>
        <taxon>Embryophyta</taxon>
        <taxon>Tracheophyta</taxon>
        <taxon>Spermatophyta</taxon>
        <taxon>Magnoliopsida</taxon>
        <taxon>Ranunculales</taxon>
        <taxon>Papaveraceae</taxon>
        <taxon>Papaveroideae</taxon>
        <taxon>Papaver</taxon>
    </lineage>
</organism>
<dbReference type="EMBL" id="JAJJMB010017679">
    <property type="protein sequence ID" value="KAI3836063.1"/>
    <property type="molecule type" value="Genomic_DNA"/>
</dbReference>
<dbReference type="Proteomes" id="UP001202328">
    <property type="component" value="Unassembled WGS sequence"/>
</dbReference>
<gene>
    <name evidence="1" type="ORF">MKW98_016367</name>
</gene>
<comment type="caution">
    <text evidence="1">The sequence shown here is derived from an EMBL/GenBank/DDBJ whole genome shotgun (WGS) entry which is preliminary data.</text>
</comment>
<sequence length="75" mass="8711">MLHVPEAFLDEHYHPTVICERPSKLLMIPLLCLAKLQCQLMWTLAYISGVWIFERSSSFAERCIEEGSCTWTCSF</sequence>
<name>A0AAD4X3K1_9MAGN</name>
<reference evidence="1" key="1">
    <citation type="submission" date="2022-04" db="EMBL/GenBank/DDBJ databases">
        <title>A functionally conserved STORR gene fusion in Papaver species that diverged 16.8 million years ago.</title>
        <authorList>
            <person name="Catania T."/>
        </authorList>
    </citation>
    <scope>NUCLEOTIDE SEQUENCE</scope>
    <source>
        <strain evidence="1">S-188037</strain>
    </source>
</reference>
<evidence type="ECO:0000313" key="1">
    <source>
        <dbReference type="EMBL" id="KAI3836063.1"/>
    </source>
</evidence>